<keyword evidence="1" id="KW-0732">Signal</keyword>
<dbReference type="RefSeq" id="WP_124855162.1">
    <property type="nucleotide sequence ID" value="NZ_JBEXYX010000001.1"/>
</dbReference>
<evidence type="ECO:0000256" key="1">
    <source>
        <dbReference type="SAM" id="SignalP"/>
    </source>
</evidence>
<feature type="signal peptide" evidence="1">
    <location>
        <begin position="1"/>
        <end position="32"/>
    </location>
</feature>
<evidence type="ECO:0000313" key="3">
    <source>
        <dbReference type="Proteomes" id="UP000266889"/>
    </source>
</evidence>
<name>A0A3N9XVI2_9ACTN</name>
<comment type="caution">
    <text evidence="2">The sequence shown here is derived from an EMBL/GenBank/DDBJ whole genome shotgun (WGS) entry which is preliminary data.</text>
</comment>
<dbReference type="Proteomes" id="UP000266889">
    <property type="component" value="Unassembled WGS sequence"/>
</dbReference>
<evidence type="ECO:0000313" key="2">
    <source>
        <dbReference type="EMBL" id="RQX10887.1"/>
    </source>
</evidence>
<dbReference type="EMBL" id="QGSY01000148">
    <property type="protein sequence ID" value="RQX10887.1"/>
    <property type="molecule type" value="Genomic_DNA"/>
</dbReference>
<dbReference type="OrthoDB" id="3382345at2"/>
<sequence length="138" mass="14757">MIRKSSRWFGATLMALVLTATGLVATTSTASAGYPILVYSADPYSAGNGFAIYTNSGIDAAFRACDEGAADGRRTIGRIWWEPVYAKVTLHAANGSGTCSEPYYVRLLAGTRVYVEACERKGANGADEKCRTTWDIVA</sequence>
<keyword evidence="3" id="KW-1185">Reference proteome</keyword>
<gene>
    <name evidence="2" type="ORF">DLJ58_10230</name>
</gene>
<feature type="chain" id="PRO_5039706351" evidence="1">
    <location>
        <begin position="33"/>
        <end position="138"/>
    </location>
</feature>
<organism evidence="2 3">
    <name type="scientific">Micromonospora arida</name>
    <dbReference type="NCBI Taxonomy" id="2203715"/>
    <lineage>
        <taxon>Bacteria</taxon>
        <taxon>Bacillati</taxon>
        <taxon>Actinomycetota</taxon>
        <taxon>Actinomycetes</taxon>
        <taxon>Micromonosporales</taxon>
        <taxon>Micromonosporaceae</taxon>
        <taxon>Micromonospora</taxon>
    </lineage>
</organism>
<proteinExistence type="predicted"/>
<protein>
    <submittedName>
        <fullName evidence="2">Uncharacterized protein</fullName>
    </submittedName>
</protein>
<reference evidence="2 3" key="1">
    <citation type="submission" date="2018-05" db="EMBL/GenBank/DDBJ databases">
        <title>Micromonospora from Atacama Desert.</title>
        <authorList>
            <person name="Carro L."/>
            <person name="Goodfellow M."/>
            <person name="Klenk H.-P."/>
        </authorList>
    </citation>
    <scope>NUCLEOTIDE SEQUENCE [LARGE SCALE GENOMIC DNA]</scope>
    <source>
        <strain evidence="2 3">LB32</strain>
    </source>
</reference>
<dbReference type="AlphaFoldDB" id="A0A3N9XVI2"/>
<accession>A0A3N9XVI2</accession>